<keyword evidence="1" id="KW-0732">Signal</keyword>
<evidence type="ECO:0000313" key="4">
    <source>
        <dbReference type="EMBL" id="KAJ4783411.1"/>
    </source>
</evidence>
<dbReference type="GO" id="GO:0004857">
    <property type="term" value="F:enzyme inhibitor activity"/>
    <property type="evidence" value="ECO:0007669"/>
    <property type="project" value="InterPro"/>
</dbReference>
<dbReference type="Proteomes" id="UP001140206">
    <property type="component" value="Chromosome 2"/>
</dbReference>
<dbReference type="PANTHER" id="PTHR31080:SF296">
    <property type="entry name" value="OS05G0360900 PROTEIN"/>
    <property type="match status" value="1"/>
</dbReference>
<dbReference type="InterPro" id="IPR051955">
    <property type="entry name" value="PME_Inhibitor"/>
</dbReference>
<accession>A0AAV8EV77</accession>
<dbReference type="Gene3D" id="1.20.140.40">
    <property type="entry name" value="Invertase/pectin methylesterase inhibitor family protein"/>
    <property type="match status" value="1"/>
</dbReference>
<name>A0AAV8EV77_9POAL</name>
<sequence length="260" mass="28126">MRHCQGLLPLVFHHLFGGFCSRPLPASASGSGSSRAVAARLKRSPRQPGDHVHPPTLIDQYRPGQVRQLRMERSVQLALFLLLSFPILSLAARGGYGSSRRASAATSHCARTRDPRLCVAATQRVRNVPASNNIEGVLRSNLVAISNRCTSAKKQALGLLRRSPPKTRAALKDCADLYANAVDLIGVSTRALNDNDGQTGQMVKIMLQQIKQSAEQCNAQFARPGTPNPLARLNGSLIMMTNNANDLNNAMNTKSSARRA</sequence>
<gene>
    <name evidence="4" type="ORF">LUZ62_034657</name>
</gene>
<feature type="region of interest" description="Disordered" evidence="2">
    <location>
        <begin position="26"/>
        <end position="56"/>
    </location>
</feature>
<comment type="caution">
    <text evidence="4">The sequence shown here is derived from an EMBL/GenBank/DDBJ whole genome shotgun (WGS) entry which is preliminary data.</text>
</comment>
<proteinExistence type="predicted"/>
<evidence type="ECO:0000256" key="1">
    <source>
        <dbReference type="ARBA" id="ARBA00022729"/>
    </source>
</evidence>
<dbReference type="SUPFAM" id="SSF101148">
    <property type="entry name" value="Plant invertase/pectin methylesterase inhibitor"/>
    <property type="match status" value="1"/>
</dbReference>
<keyword evidence="5" id="KW-1185">Reference proteome</keyword>
<dbReference type="PANTHER" id="PTHR31080">
    <property type="entry name" value="PECTINESTERASE INHIBITOR-LIKE"/>
    <property type="match status" value="1"/>
</dbReference>
<dbReference type="AlphaFoldDB" id="A0AAV8EV77"/>
<feature type="domain" description="Pectinesterase inhibitor" evidence="3">
    <location>
        <begin position="100"/>
        <end position="247"/>
    </location>
</feature>
<evidence type="ECO:0000313" key="5">
    <source>
        <dbReference type="Proteomes" id="UP001140206"/>
    </source>
</evidence>
<reference evidence="4" key="1">
    <citation type="submission" date="2022-08" db="EMBL/GenBank/DDBJ databases">
        <authorList>
            <person name="Marques A."/>
        </authorList>
    </citation>
    <scope>NUCLEOTIDE SEQUENCE</scope>
    <source>
        <strain evidence="4">RhyPub2mFocal</strain>
        <tissue evidence="4">Leaves</tissue>
    </source>
</reference>
<organism evidence="4 5">
    <name type="scientific">Rhynchospora pubera</name>
    <dbReference type="NCBI Taxonomy" id="906938"/>
    <lineage>
        <taxon>Eukaryota</taxon>
        <taxon>Viridiplantae</taxon>
        <taxon>Streptophyta</taxon>
        <taxon>Embryophyta</taxon>
        <taxon>Tracheophyta</taxon>
        <taxon>Spermatophyta</taxon>
        <taxon>Magnoliopsida</taxon>
        <taxon>Liliopsida</taxon>
        <taxon>Poales</taxon>
        <taxon>Cyperaceae</taxon>
        <taxon>Cyperoideae</taxon>
        <taxon>Rhynchosporeae</taxon>
        <taxon>Rhynchospora</taxon>
    </lineage>
</organism>
<dbReference type="InterPro" id="IPR006501">
    <property type="entry name" value="Pectinesterase_inhib_dom"/>
</dbReference>
<dbReference type="SMART" id="SM00856">
    <property type="entry name" value="PMEI"/>
    <property type="match status" value="1"/>
</dbReference>
<dbReference type="NCBIfam" id="TIGR01614">
    <property type="entry name" value="PME_inhib"/>
    <property type="match status" value="1"/>
</dbReference>
<protein>
    <submittedName>
        <fullName evidence="4">Pectinesterase inhibitor domain containing protein</fullName>
    </submittedName>
</protein>
<dbReference type="InterPro" id="IPR035513">
    <property type="entry name" value="Invertase/methylesterase_inhib"/>
</dbReference>
<feature type="compositionally biased region" description="Low complexity" evidence="2">
    <location>
        <begin position="26"/>
        <end position="39"/>
    </location>
</feature>
<dbReference type="Pfam" id="PF04043">
    <property type="entry name" value="PMEI"/>
    <property type="match status" value="1"/>
</dbReference>
<dbReference type="EMBL" id="JAMFTS010000002">
    <property type="protein sequence ID" value="KAJ4783411.1"/>
    <property type="molecule type" value="Genomic_DNA"/>
</dbReference>
<evidence type="ECO:0000259" key="3">
    <source>
        <dbReference type="SMART" id="SM00856"/>
    </source>
</evidence>
<evidence type="ECO:0000256" key="2">
    <source>
        <dbReference type="SAM" id="MobiDB-lite"/>
    </source>
</evidence>